<feature type="transmembrane region" description="Helical" evidence="8">
    <location>
        <begin position="378"/>
        <end position="398"/>
    </location>
</feature>
<keyword evidence="5" id="KW-0573">Peptidoglycan synthesis</keyword>
<comment type="caution">
    <text evidence="9">The sequence shown here is derived from an EMBL/GenBank/DDBJ whole genome shotgun (WGS) entry which is preliminary data.</text>
</comment>
<dbReference type="GO" id="GO:0034204">
    <property type="term" value="P:lipid translocation"/>
    <property type="evidence" value="ECO:0007669"/>
    <property type="project" value="TreeGrafter"/>
</dbReference>
<proteinExistence type="predicted"/>
<gene>
    <name evidence="9" type="ORF">FE784_09105</name>
</gene>
<evidence type="ECO:0000256" key="7">
    <source>
        <dbReference type="ARBA" id="ARBA00023136"/>
    </source>
</evidence>
<feature type="transmembrane region" description="Helical" evidence="8">
    <location>
        <begin position="269"/>
        <end position="287"/>
    </location>
</feature>
<feature type="transmembrane region" description="Helical" evidence="8">
    <location>
        <begin position="47"/>
        <end position="71"/>
    </location>
</feature>
<feature type="transmembrane region" description="Helical" evidence="8">
    <location>
        <begin position="469"/>
        <end position="491"/>
    </location>
</feature>
<dbReference type="PANTHER" id="PTHR47019:SF1">
    <property type="entry name" value="LIPID II FLIPPASE MURJ"/>
    <property type="match status" value="1"/>
</dbReference>
<sequence length="511" mass="57713">MRLIRNPTIVLMIFTFMLNILSFFKSIVIAFFYGTNVEYDIFVMAQFIPLLFSGLIMGSLQGSLIPILISSEEKFGEEQTLRIYKSISLMIIGSVLVLSILFVRYSGELLRSVPIGFETEHFELLISLSKVSIYILVTNCVISLLKNLYNARRHFAIPAIATIANCVASVLYIYLDPDKNMYTLCYSLLAGALVEIVVQAVCLRRLHVRYPRGFEFRNPEVKRALWMTVPLMMSATLGHASPLINQVMASNLYEGAISSLNYAEKLDSMLRQIFVITISTTMLSSFTTWVAQGNMSALKAKVNDIYRIYGYILLPLAVYIFHFSPYIVKLLFERGAFTETSTRYTSSVWSIYSIGLYIFLCSMILARMYNAIQDAKYQVLVSFIGLILSVGCNVVLMQHFGHNGLAVSTVITSAITTVLLYYFMTRKIGSILTRVTILDLMKIVGANASMFVTISILKDVFTPRGTIQLVIWIISTFVLCSIMILVMYRLWGVKLTLTTRSVFGERFGREA</sequence>
<dbReference type="InterPro" id="IPR004268">
    <property type="entry name" value="MurJ"/>
</dbReference>
<evidence type="ECO:0008006" key="11">
    <source>
        <dbReference type="Google" id="ProtNLM"/>
    </source>
</evidence>
<keyword evidence="10" id="KW-1185">Reference proteome</keyword>
<dbReference type="Pfam" id="PF03023">
    <property type="entry name" value="MurJ"/>
    <property type="match status" value="1"/>
</dbReference>
<feature type="transmembrane region" description="Helical" evidence="8">
    <location>
        <begin position="435"/>
        <end position="457"/>
    </location>
</feature>
<dbReference type="GO" id="GO:0008360">
    <property type="term" value="P:regulation of cell shape"/>
    <property type="evidence" value="ECO:0007669"/>
    <property type="project" value="UniProtKB-KW"/>
</dbReference>
<keyword evidence="4" id="KW-0133">Cell shape</keyword>
<name>A0A5C4TCB8_9BACL</name>
<reference evidence="9 10" key="1">
    <citation type="submission" date="2019-05" db="EMBL/GenBank/DDBJ databases">
        <title>We sequenced the genome of Paenibacillus hemerocallicola KCTC 33185 for further insight into its adaptation and study the phylogeny of Paenibacillus.</title>
        <authorList>
            <person name="Narsing Rao M.P."/>
        </authorList>
    </citation>
    <scope>NUCLEOTIDE SEQUENCE [LARGE SCALE GENOMIC DNA]</scope>
    <source>
        <strain evidence="9 10">KCTC 33185</strain>
    </source>
</reference>
<dbReference type="PRINTS" id="PR01806">
    <property type="entry name" value="VIRFACTRMVIN"/>
</dbReference>
<dbReference type="AlphaFoldDB" id="A0A5C4TCB8"/>
<keyword evidence="2" id="KW-1003">Cell membrane</keyword>
<feature type="transmembrane region" description="Helical" evidence="8">
    <location>
        <begin position="125"/>
        <end position="145"/>
    </location>
</feature>
<evidence type="ECO:0000256" key="6">
    <source>
        <dbReference type="ARBA" id="ARBA00022989"/>
    </source>
</evidence>
<dbReference type="InterPro" id="IPR051050">
    <property type="entry name" value="Lipid_II_flippase_MurJ/MviN"/>
</dbReference>
<accession>A0A5C4TCB8</accession>
<evidence type="ECO:0000256" key="5">
    <source>
        <dbReference type="ARBA" id="ARBA00022984"/>
    </source>
</evidence>
<feature type="transmembrane region" description="Helical" evidence="8">
    <location>
        <begin position="157"/>
        <end position="175"/>
    </location>
</feature>
<keyword evidence="6 8" id="KW-1133">Transmembrane helix</keyword>
<keyword evidence="3 8" id="KW-0812">Transmembrane</keyword>
<evidence type="ECO:0000313" key="10">
    <source>
        <dbReference type="Proteomes" id="UP000307943"/>
    </source>
</evidence>
<dbReference type="EMBL" id="VDCQ01000009">
    <property type="protein sequence ID" value="TNJ66713.1"/>
    <property type="molecule type" value="Genomic_DNA"/>
</dbReference>
<dbReference type="GO" id="GO:0005886">
    <property type="term" value="C:plasma membrane"/>
    <property type="evidence" value="ECO:0007669"/>
    <property type="project" value="UniProtKB-SubCell"/>
</dbReference>
<evidence type="ECO:0000256" key="3">
    <source>
        <dbReference type="ARBA" id="ARBA00022692"/>
    </source>
</evidence>
<evidence type="ECO:0000256" key="8">
    <source>
        <dbReference type="SAM" id="Phobius"/>
    </source>
</evidence>
<evidence type="ECO:0000256" key="4">
    <source>
        <dbReference type="ARBA" id="ARBA00022960"/>
    </source>
</evidence>
<evidence type="ECO:0000313" key="9">
    <source>
        <dbReference type="EMBL" id="TNJ66713.1"/>
    </source>
</evidence>
<dbReference type="GO" id="GO:0009252">
    <property type="term" value="P:peptidoglycan biosynthetic process"/>
    <property type="evidence" value="ECO:0007669"/>
    <property type="project" value="UniProtKB-KW"/>
</dbReference>
<dbReference type="Proteomes" id="UP000307943">
    <property type="component" value="Unassembled WGS sequence"/>
</dbReference>
<evidence type="ECO:0000256" key="2">
    <source>
        <dbReference type="ARBA" id="ARBA00022475"/>
    </source>
</evidence>
<dbReference type="RefSeq" id="WP_139601866.1">
    <property type="nucleotide sequence ID" value="NZ_VDCQ01000009.1"/>
</dbReference>
<feature type="transmembrane region" description="Helical" evidence="8">
    <location>
        <begin position="308"/>
        <end position="328"/>
    </location>
</feature>
<feature type="transmembrane region" description="Helical" evidence="8">
    <location>
        <begin position="404"/>
        <end position="423"/>
    </location>
</feature>
<comment type="subcellular location">
    <subcellularLocation>
        <location evidence="1">Cell membrane</location>
        <topology evidence="1">Multi-pass membrane protein</topology>
    </subcellularLocation>
</comment>
<organism evidence="9 10">
    <name type="scientific">Paenibacillus hemerocallicola</name>
    <dbReference type="NCBI Taxonomy" id="1172614"/>
    <lineage>
        <taxon>Bacteria</taxon>
        <taxon>Bacillati</taxon>
        <taxon>Bacillota</taxon>
        <taxon>Bacilli</taxon>
        <taxon>Bacillales</taxon>
        <taxon>Paenibacillaceae</taxon>
        <taxon>Paenibacillus</taxon>
    </lineage>
</organism>
<evidence type="ECO:0000256" key="1">
    <source>
        <dbReference type="ARBA" id="ARBA00004651"/>
    </source>
</evidence>
<feature type="transmembrane region" description="Helical" evidence="8">
    <location>
        <begin position="83"/>
        <end position="105"/>
    </location>
</feature>
<dbReference type="OrthoDB" id="9804143at2"/>
<protein>
    <recommendedName>
        <fullName evidence="11">Murein biosynthesis integral membrane protein MurJ</fullName>
    </recommendedName>
</protein>
<keyword evidence="7 8" id="KW-0472">Membrane</keyword>
<dbReference type="PANTHER" id="PTHR47019">
    <property type="entry name" value="LIPID II FLIPPASE MURJ"/>
    <property type="match status" value="1"/>
</dbReference>
<feature type="transmembrane region" description="Helical" evidence="8">
    <location>
        <begin position="9"/>
        <end position="35"/>
    </location>
</feature>
<feature type="transmembrane region" description="Helical" evidence="8">
    <location>
        <begin position="181"/>
        <end position="203"/>
    </location>
</feature>
<feature type="transmembrane region" description="Helical" evidence="8">
    <location>
        <begin position="224"/>
        <end position="244"/>
    </location>
</feature>
<dbReference type="GO" id="GO:0015648">
    <property type="term" value="F:lipid-linked peptidoglycan transporter activity"/>
    <property type="evidence" value="ECO:0007669"/>
    <property type="project" value="TreeGrafter"/>
</dbReference>
<feature type="transmembrane region" description="Helical" evidence="8">
    <location>
        <begin position="348"/>
        <end position="366"/>
    </location>
</feature>